<organism evidence="1 2">
    <name type="scientific">Cichlidogyrus casuarinus</name>
    <dbReference type="NCBI Taxonomy" id="1844966"/>
    <lineage>
        <taxon>Eukaryota</taxon>
        <taxon>Metazoa</taxon>
        <taxon>Spiralia</taxon>
        <taxon>Lophotrochozoa</taxon>
        <taxon>Platyhelminthes</taxon>
        <taxon>Monogenea</taxon>
        <taxon>Monopisthocotylea</taxon>
        <taxon>Dactylogyridea</taxon>
        <taxon>Ancyrocephalidae</taxon>
        <taxon>Cichlidogyrus</taxon>
    </lineage>
</organism>
<keyword evidence="2" id="KW-1185">Reference proteome</keyword>
<dbReference type="Proteomes" id="UP001626550">
    <property type="component" value="Unassembled WGS sequence"/>
</dbReference>
<evidence type="ECO:0000313" key="1">
    <source>
        <dbReference type="EMBL" id="KAL3317547.1"/>
    </source>
</evidence>
<comment type="caution">
    <text evidence="1">The sequence shown here is derived from an EMBL/GenBank/DDBJ whole genome shotgun (WGS) entry which is preliminary data.</text>
</comment>
<name>A0ABD2QE63_9PLAT</name>
<sequence>MPVADATISSQRKQQRSMVMRPLNPKMSPFYELLSLKQWLEAICFYLNQLYTHDRPQCVQRILNLHSNLPKELVNKLVYDAIKVIFATTNTSIDSILSRFLPFIIHPDQRSHDNEETLFVAYCKLLHRWPMTQEKVASIRADDDMLRPLVERSMSHFKQRNQVSCICDTSKKCSSFRLSEKHFACIQPFMAAAAKVAWISLIGFVDLDLKALWRVNLDQRSQCSYVGRSLTYQSYRASFNSHVDVDALVTHLNWPAVFLDRFLWSPSTQFDLVPDRNRFSPRLLMKGEAMLKVPSMDLNLKALALLHEDWSNQRSSKAAWR</sequence>
<dbReference type="EMBL" id="JBJKFK010000369">
    <property type="protein sequence ID" value="KAL3317547.1"/>
    <property type="molecule type" value="Genomic_DNA"/>
</dbReference>
<accession>A0ABD2QE63</accession>
<proteinExistence type="predicted"/>
<reference evidence="1 2" key="1">
    <citation type="submission" date="2024-11" db="EMBL/GenBank/DDBJ databases">
        <title>Adaptive evolution of stress response genes in parasites aligns with host niche diversity.</title>
        <authorList>
            <person name="Hahn C."/>
            <person name="Resl P."/>
        </authorList>
    </citation>
    <scope>NUCLEOTIDE SEQUENCE [LARGE SCALE GENOMIC DNA]</scope>
    <source>
        <strain evidence="1">EGGRZ-B1_66</strain>
        <tissue evidence="1">Body</tissue>
    </source>
</reference>
<dbReference type="AlphaFoldDB" id="A0ABD2QE63"/>
<evidence type="ECO:0000313" key="2">
    <source>
        <dbReference type="Proteomes" id="UP001626550"/>
    </source>
</evidence>
<gene>
    <name evidence="1" type="ORF">Ciccas_003807</name>
</gene>
<protein>
    <submittedName>
        <fullName evidence="1">Uncharacterized protein</fullName>
    </submittedName>
</protein>